<dbReference type="OrthoDB" id="5177801at2"/>
<evidence type="ECO:0000313" key="1">
    <source>
        <dbReference type="EMBL" id="AKD55548.1"/>
    </source>
</evidence>
<dbReference type="PATRIC" id="fig|1379870.5.peg.2652"/>
<name>A0A0E3ZUH5_9BACT</name>
<evidence type="ECO:0000313" key="2">
    <source>
        <dbReference type="Proteomes" id="UP000033054"/>
    </source>
</evidence>
<proteinExistence type="predicted"/>
<reference evidence="1 2" key="1">
    <citation type="journal article" date="2014" name="Curr. Microbiol.">
        <title>Spirosoma radiotolerans sp. nov., a gamma-radiation-resistant bacterium isolated from gamma ray-irradiated soil.</title>
        <authorList>
            <person name="Lee J.J."/>
            <person name="Srinivasan S."/>
            <person name="Lim S."/>
            <person name="Joe M."/>
            <person name="Im S."/>
            <person name="Bae S.I."/>
            <person name="Park K.R."/>
            <person name="Han J.H."/>
            <person name="Park S.H."/>
            <person name="Joo B.M."/>
            <person name="Park S.J."/>
            <person name="Kim M.K."/>
        </authorList>
    </citation>
    <scope>NUCLEOTIDE SEQUENCE [LARGE SCALE GENOMIC DNA]</scope>
    <source>
        <strain evidence="1 2">DG5A</strain>
    </source>
</reference>
<dbReference type="HOGENOM" id="CLU_888283_0_0_10"/>
<keyword evidence="2" id="KW-1185">Reference proteome</keyword>
<dbReference type="STRING" id="1379870.SD10_12215"/>
<organism evidence="1 2">
    <name type="scientific">Spirosoma radiotolerans</name>
    <dbReference type="NCBI Taxonomy" id="1379870"/>
    <lineage>
        <taxon>Bacteria</taxon>
        <taxon>Pseudomonadati</taxon>
        <taxon>Bacteroidota</taxon>
        <taxon>Cytophagia</taxon>
        <taxon>Cytophagales</taxon>
        <taxon>Cytophagaceae</taxon>
        <taxon>Spirosoma</taxon>
    </lineage>
</organism>
<dbReference type="EMBL" id="CP010429">
    <property type="protein sequence ID" value="AKD55548.1"/>
    <property type="molecule type" value="Genomic_DNA"/>
</dbReference>
<dbReference type="RefSeq" id="WP_046574044.1">
    <property type="nucleotide sequence ID" value="NZ_CP010429.1"/>
</dbReference>
<dbReference type="Proteomes" id="UP000033054">
    <property type="component" value="Chromosome"/>
</dbReference>
<sequence>MFKSTYLTLFSLVVENTYYANQTGMTNGEAADFNWLPAPGTVEMLKRYGLLFRPTATGFLVLADIRKNEAGNRTTQLPNGVKLLFVMRLQNSALPALTDLPTNTDVRMPLFFFTNQHIHAEAEVNRGNLPITKALAVKPDDQLQTADQRTALLNQLGALANDPVFGAVELVLDPTQPAIYRITEADHTLSMERPVFKIPFQHRKSRWRYDINLSRSDVAIDELSGQNLPSFSRQNLATNRVRFVGDAVADILEKPDPKPTVTLAYRVNVVDDLPLSGTALERILPYPTPESVSSEIDSATQALTVYSTVSITI</sequence>
<gene>
    <name evidence="1" type="ORF">SD10_12215</name>
</gene>
<accession>A0A0E3ZUH5</accession>
<dbReference type="KEGG" id="srd:SD10_12215"/>
<protein>
    <submittedName>
        <fullName evidence="1">Uncharacterized protein</fullName>
    </submittedName>
</protein>
<dbReference type="AlphaFoldDB" id="A0A0E3ZUH5"/>